<evidence type="ECO:0000259" key="6">
    <source>
        <dbReference type="Pfam" id="PF05916"/>
    </source>
</evidence>
<dbReference type="InterPro" id="IPR056783">
    <property type="entry name" value="PSF1_C"/>
</dbReference>
<evidence type="ECO:0000259" key="7">
    <source>
        <dbReference type="Pfam" id="PF24997"/>
    </source>
</evidence>
<protein>
    <recommendedName>
        <fullName evidence="5">DNA replication complex GINS protein PSF1</fullName>
    </recommendedName>
</protein>
<dbReference type="Gene3D" id="1.20.58.1030">
    <property type="match status" value="1"/>
</dbReference>
<organism evidence="8">
    <name type="scientific">Lygus hesperus</name>
    <name type="common">Western plant bug</name>
    <dbReference type="NCBI Taxonomy" id="30085"/>
    <lineage>
        <taxon>Eukaryota</taxon>
        <taxon>Metazoa</taxon>
        <taxon>Ecdysozoa</taxon>
        <taxon>Arthropoda</taxon>
        <taxon>Hexapoda</taxon>
        <taxon>Insecta</taxon>
        <taxon>Pterygota</taxon>
        <taxon>Neoptera</taxon>
        <taxon>Paraneoptera</taxon>
        <taxon>Hemiptera</taxon>
        <taxon>Heteroptera</taxon>
        <taxon>Panheteroptera</taxon>
        <taxon>Cimicomorpha</taxon>
        <taxon>Miridae</taxon>
        <taxon>Mirini</taxon>
        <taxon>Lygus</taxon>
    </lineage>
</organism>
<evidence type="ECO:0000256" key="4">
    <source>
        <dbReference type="ARBA" id="ARBA00023242"/>
    </source>
</evidence>
<dbReference type="CDD" id="cd21696">
    <property type="entry name" value="GINS_B_Psf1"/>
    <property type="match status" value="1"/>
</dbReference>
<feature type="domain" description="DNA replication complex GINS protein PSF1 C-terminal" evidence="7">
    <location>
        <begin position="143"/>
        <end position="193"/>
    </location>
</feature>
<dbReference type="PANTHER" id="PTHR12914:SF2">
    <property type="entry name" value="DNA REPLICATION COMPLEX GINS PROTEIN PSF1"/>
    <property type="match status" value="1"/>
</dbReference>
<comment type="subcellular location">
    <subcellularLocation>
        <location evidence="1 5">Nucleus</location>
    </subcellularLocation>
</comment>
<dbReference type="GO" id="GO:1902983">
    <property type="term" value="P:DNA strand elongation involved in mitotic DNA replication"/>
    <property type="evidence" value="ECO:0007669"/>
    <property type="project" value="TreeGrafter"/>
</dbReference>
<comment type="subunit">
    <text evidence="5">Component of the GINS complex.</text>
</comment>
<evidence type="ECO:0000313" key="10">
    <source>
        <dbReference type="EMBL" id="JAG48775.1"/>
    </source>
</evidence>
<dbReference type="Pfam" id="PF05916">
    <property type="entry name" value="Sld5"/>
    <property type="match status" value="1"/>
</dbReference>
<evidence type="ECO:0000256" key="1">
    <source>
        <dbReference type="ARBA" id="ARBA00004123"/>
    </source>
</evidence>
<name>A0A0A9WB50_LYGHE</name>
<evidence type="ECO:0000313" key="9">
    <source>
        <dbReference type="EMBL" id="JAG25360.1"/>
    </source>
</evidence>
<keyword evidence="3 5" id="KW-0235">DNA replication</keyword>
<dbReference type="InterPro" id="IPR005339">
    <property type="entry name" value="GINS_Psf1"/>
</dbReference>
<dbReference type="GO" id="GO:0000811">
    <property type="term" value="C:GINS complex"/>
    <property type="evidence" value="ECO:0007669"/>
    <property type="project" value="UniProtKB-UniRule"/>
</dbReference>
<reference evidence="8" key="1">
    <citation type="journal article" date="2014" name="PLoS ONE">
        <title>Transcriptome-Based Identification of ABC Transporters in the Western Tarnished Plant Bug Lygus hesperus.</title>
        <authorList>
            <person name="Hull J.J."/>
            <person name="Chaney K."/>
            <person name="Geib S.M."/>
            <person name="Fabrick J.A."/>
            <person name="Brent C.S."/>
            <person name="Walsh D."/>
            <person name="Lavine L.C."/>
        </authorList>
    </citation>
    <scope>NUCLEOTIDE SEQUENCE</scope>
</reference>
<accession>A0A0A9WB50</accession>
<dbReference type="SUPFAM" id="SSF158573">
    <property type="entry name" value="GINS helical bundle-like"/>
    <property type="match status" value="1"/>
</dbReference>
<sequence>MWGDKAIELIKELERSTEIFPPFDDDKVRLILEECRVVNQFIEDAMNSTFHPETNNYLAGVKARTAALERNKRCLLAYQWNRLQMLRKMRWEFGSILPVEIKANMSEGEVAWFAKYSKALANYMKGIGGRNGLNLMLDMQPPKDLYIEVRCLKDFGKLELDTGEVFYLSKNSQHYMPRSQVENLVRQGVLEHINWS</sequence>
<dbReference type="Pfam" id="PF24997">
    <property type="entry name" value="PSF1_C"/>
    <property type="match status" value="1"/>
</dbReference>
<proteinExistence type="inferred from homology"/>
<reference evidence="10" key="3">
    <citation type="submission" date="2014-09" db="EMBL/GenBank/DDBJ databases">
        <authorList>
            <person name="Magalhaes I.L.F."/>
            <person name="Oliveira U."/>
            <person name="Santos F.R."/>
            <person name="Vidigal T.H.D.A."/>
            <person name="Brescovit A.D."/>
            <person name="Santos A.J."/>
        </authorList>
    </citation>
    <scope>NUCLEOTIDE SEQUENCE</scope>
</reference>
<evidence type="ECO:0000256" key="5">
    <source>
        <dbReference type="RuleBase" id="RU368085"/>
    </source>
</evidence>
<gene>
    <name evidence="8" type="primary">Gins1_0</name>
    <name evidence="9" type="synonym">Gins1_1</name>
    <name evidence="9" type="ORF">CM83_62822</name>
    <name evidence="8" type="ORF">CM83_62823</name>
</gene>
<dbReference type="AlphaFoldDB" id="A0A0A9WB50"/>
<evidence type="ECO:0000313" key="8">
    <source>
        <dbReference type="EMBL" id="JAG02075.1"/>
    </source>
</evidence>
<dbReference type="EMBL" id="GBHO01041529">
    <property type="protein sequence ID" value="JAG02075.1"/>
    <property type="molecule type" value="Transcribed_RNA"/>
</dbReference>
<evidence type="ECO:0000256" key="2">
    <source>
        <dbReference type="ARBA" id="ARBA00006677"/>
    </source>
</evidence>
<dbReference type="InterPro" id="IPR036224">
    <property type="entry name" value="GINS_bundle-like_dom_sf"/>
</dbReference>
<dbReference type="PANTHER" id="PTHR12914">
    <property type="entry name" value="PARTNER OF SLD5"/>
    <property type="match status" value="1"/>
</dbReference>
<comment type="similarity">
    <text evidence="2 5">Belongs to the GINS1/PSF1 family.</text>
</comment>
<dbReference type="InterPro" id="IPR021151">
    <property type="entry name" value="GINS_A"/>
</dbReference>
<feature type="domain" description="GINS subunit" evidence="6">
    <location>
        <begin position="37"/>
        <end position="127"/>
    </location>
</feature>
<reference evidence="8" key="2">
    <citation type="submission" date="2014-07" db="EMBL/GenBank/DDBJ databases">
        <authorList>
            <person name="Hull J."/>
        </authorList>
    </citation>
    <scope>NUCLEOTIDE SEQUENCE</scope>
</reference>
<comment type="function">
    <text evidence="5">Required for correct functioning of the GINS complex, a complex that plays an essential role in the initiation of DNA replication, and progression of DNA replication forks. GINS complex seems to bind preferentially to single-stranded DNA.</text>
</comment>
<dbReference type="CDD" id="cd11710">
    <property type="entry name" value="GINS_A_psf1"/>
    <property type="match status" value="1"/>
</dbReference>
<dbReference type="EMBL" id="GBHO01018244">
    <property type="protein sequence ID" value="JAG25360.1"/>
    <property type="molecule type" value="Transcribed_RNA"/>
</dbReference>
<evidence type="ECO:0000256" key="3">
    <source>
        <dbReference type="ARBA" id="ARBA00022705"/>
    </source>
</evidence>
<keyword evidence="4 5" id="KW-0539">Nucleus</keyword>
<dbReference type="EMBL" id="GBRD01017052">
    <property type="protein sequence ID" value="JAG48775.1"/>
    <property type="molecule type" value="Transcribed_RNA"/>
</dbReference>